<keyword evidence="3" id="KW-1185">Reference proteome</keyword>
<dbReference type="EMBL" id="JAAGWY010000005">
    <property type="protein sequence ID" value="NEN07754.1"/>
    <property type="molecule type" value="Genomic_DNA"/>
</dbReference>
<sequence>MTWAEITRPYPFPVAPYELETFESFSRRVLAENFEQERHKTVLTNAAAPFFPGMRRPRQWKELLLAKTGVARERFEGGPPAELRHHDGTTCQGCRTGTGDQWMCRECSHGEAIELQPHLERLVCLEHRIWIGSGTQLENQFVVENEFIDAEQAFQKLRRLGRADAATLWEIIHIVDPSLVDEAEHHLMPSRPFPKAMALWSHLADDAFQRKFFDPNSTYAEALGFLRSALAVLPWVDDEMCKRVWHYLRPTALAVREWLLSGGEFAIHWEHDFYISPSITAAWTRPMRPLEPFNRYLAASGVSEITPLNWREVVTHRSAGHSTKFVRQRPNGKLSGICMNGHRIHLYAYVKVGERSNFVCNCCIGRVAVAGDNDITSTHPYRATYFDETANPGVKATDLVAGSGRRINWRCPSGHPFPRQVSAQMRVEVACPKCEELRFEAEESSLAAGAPAAASEWHPTKNRCKPNQVYAKNTKELFWFQCENGHDYESTAYRRLGGLGCTQCPKKGRAESRKPLLYESRPDLKAEWDPELNDGLLFEEVRRTVNVVYKWRCRNGHISEKTPHKRVFKGCKRCRGRLRSGKSVADNYPLIVSEWDETRNPQTPSDHIDLKEKHWWRCKKASHIRFATIWTRRVTRGCPECPKEDRIAYGLEKGTF</sequence>
<dbReference type="Proteomes" id="UP000474967">
    <property type="component" value="Unassembled WGS sequence"/>
</dbReference>
<proteinExistence type="predicted"/>
<name>A0A6L9Y3D4_9MICO</name>
<protein>
    <submittedName>
        <fullName evidence="2">Zinc-ribbon domain-containing protein</fullName>
    </submittedName>
</protein>
<evidence type="ECO:0000313" key="3">
    <source>
        <dbReference type="Proteomes" id="UP000474967"/>
    </source>
</evidence>
<evidence type="ECO:0000313" key="2">
    <source>
        <dbReference type="EMBL" id="NEN07754.1"/>
    </source>
</evidence>
<dbReference type="AlphaFoldDB" id="A0A6L9Y3D4"/>
<gene>
    <name evidence="2" type="ORF">G3T36_18005</name>
</gene>
<dbReference type="RefSeq" id="WP_163291245.1">
    <property type="nucleotide sequence ID" value="NZ_JAAGWY010000005.1"/>
</dbReference>
<accession>A0A6L9Y3D4</accession>
<dbReference type="PANTHER" id="PTHR37317:SF1">
    <property type="entry name" value="ZINC-RIBBON DOMAIN-CONTAINING PROTEIN-RELATED"/>
    <property type="match status" value="1"/>
</dbReference>
<feature type="domain" description="Treble clef zinc finger" evidence="1">
    <location>
        <begin position="591"/>
        <end position="642"/>
    </location>
</feature>
<dbReference type="PANTHER" id="PTHR37317">
    <property type="entry name" value="BLR8090 PROTEIN"/>
    <property type="match status" value="1"/>
</dbReference>
<evidence type="ECO:0000259" key="1">
    <source>
        <dbReference type="Pfam" id="PF14311"/>
    </source>
</evidence>
<feature type="domain" description="Treble clef zinc finger" evidence="1">
    <location>
        <begin position="526"/>
        <end position="577"/>
    </location>
</feature>
<dbReference type="Pfam" id="PF14311">
    <property type="entry name" value="DUF4379"/>
    <property type="match status" value="4"/>
</dbReference>
<feature type="domain" description="Treble clef zinc finger" evidence="1">
    <location>
        <begin position="384"/>
        <end position="435"/>
    </location>
</feature>
<dbReference type="InterPro" id="IPR025487">
    <property type="entry name" value="DUF4379"/>
</dbReference>
<reference evidence="2 3" key="1">
    <citation type="journal article" date="2014" name="J. Microbiol.">
        <title>Diaminobutyricibacter tongyongensis gen. nov., sp. nov. and Homoserinibacter gongjuensis gen. nov., sp. nov. belong to the family Microbacteriaceae.</title>
        <authorList>
            <person name="Kim S.J."/>
            <person name="Ahn J.H."/>
            <person name="Weon H.Y."/>
            <person name="Hamada M."/>
            <person name="Suzuki K."/>
            <person name="Kwon S.W."/>
        </authorList>
    </citation>
    <scope>NUCLEOTIDE SEQUENCE [LARGE SCALE GENOMIC DNA]</scope>
    <source>
        <strain evidence="2 3">NBRC 108724</strain>
    </source>
</reference>
<feature type="domain" description="Treble clef zinc finger" evidence="1">
    <location>
        <begin position="454"/>
        <end position="506"/>
    </location>
</feature>
<organism evidence="2 3">
    <name type="scientific">Leifsonia tongyongensis</name>
    <dbReference type="NCBI Taxonomy" id="1268043"/>
    <lineage>
        <taxon>Bacteria</taxon>
        <taxon>Bacillati</taxon>
        <taxon>Actinomycetota</taxon>
        <taxon>Actinomycetes</taxon>
        <taxon>Micrococcales</taxon>
        <taxon>Microbacteriaceae</taxon>
        <taxon>Leifsonia</taxon>
    </lineage>
</organism>
<comment type="caution">
    <text evidence="2">The sequence shown here is derived from an EMBL/GenBank/DDBJ whole genome shotgun (WGS) entry which is preliminary data.</text>
</comment>